<dbReference type="SMART" id="SM00822">
    <property type="entry name" value="PKS_KR"/>
    <property type="match status" value="1"/>
</dbReference>
<dbReference type="FunFam" id="3.40.50.720:FF:000173">
    <property type="entry name" value="3-oxoacyl-[acyl-carrier protein] reductase"/>
    <property type="match status" value="1"/>
</dbReference>
<accession>A0A5P2HBA3</accession>
<comment type="similarity">
    <text evidence="1">Belongs to the short-chain dehydrogenases/reductases (SDR) family.</text>
</comment>
<organism evidence="4 5">
    <name type="scientific">Cupriavidus pauculus</name>
    <dbReference type="NCBI Taxonomy" id="82633"/>
    <lineage>
        <taxon>Bacteria</taxon>
        <taxon>Pseudomonadati</taxon>
        <taxon>Pseudomonadota</taxon>
        <taxon>Betaproteobacteria</taxon>
        <taxon>Burkholderiales</taxon>
        <taxon>Burkholderiaceae</taxon>
        <taxon>Cupriavidus</taxon>
    </lineage>
</organism>
<evidence type="ECO:0000313" key="4">
    <source>
        <dbReference type="EMBL" id="QET05401.1"/>
    </source>
</evidence>
<dbReference type="InterPro" id="IPR020904">
    <property type="entry name" value="Sc_DH/Rdtase_CS"/>
</dbReference>
<dbReference type="GO" id="GO:0032787">
    <property type="term" value="P:monocarboxylic acid metabolic process"/>
    <property type="evidence" value="ECO:0007669"/>
    <property type="project" value="UniProtKB-ARBA"/>
</dbReference>
<evidence type="ECO:0000256" key="1">
    <source>
        <dbReference type="ARBA" id="ARBA00006484"/>
    </source>
</evidence>
<dbReference type="PANTHER" id="PTHR42879">
    <property type="entry name" value="3-OXOACYL-(ACYL-CARRIER-PROTEIN) REDUCTASE"/>
    <property type="match status" value="1"/>
</dbReference>
<sequence>MTQRTFLITGATKGIGRALTDRLLRAGHHVVGLARGEAAAGNKFPGELVTVDLSDRAATEAALAALTGRIAFDGVVNNVGLVKPQRIGQIDLGTLDDVLRLNLHPAVQTTQALLPGMRQRGWGRIVNISSLTILGMPDRTAYAAAKAALVSFARSWALELADTGITVNAVAPGPTETELFRANNPVGSAGEKRYLSAIPLGRLGKPDEIAATIAFLLSEEAGFMTGQTLYVDGGASLGRLGF</sequence>
<dbReference type="InterPro" id="IPR057326">
    <property type="entry name" value="KR_dom"/>
</dbReference>
<dbReference type="Pfam" id="PF13561">
    <property type="entry name" value="adh_short_C2"/>
    <property type="match status" value="1"/>
</dbReference>
<dbReference type="AlphaFoldDB" id="A0A5P2HBA3"/>
<feature type="domain" description="Ketoreductase" evidence="3">
    <location>
        <begin position="4"/>
        <end position="173"/>
    </location>
</feature>
<proteinExistence type="inferred from homology"/>
<name>A0A5P2HBA3_9BURK</name>
<dbReference type="PROSITE" id="PS00061">
    <property type="entry name" value="ADH_SHORT"/>
    <property type="match status" value="1"/>
</dbReference>
<evidence type="ECO:0000313" key="5">
    <source>
        <dbReference type="Proteomes" id="UP000322822"/>
    </source>
</evidence>
<protein>
    <submittedName>
        <fullName evidence="4">SDR family oxidoreductase</fullName>
    </submittedName>
</protein>
<keyword evidence="2" id="KW-0560">Oxidoreductase</keyword>
<dbReference type="RefSeq" id="WP_150375538.1">
    <property type="nucleotide sequence ID" value="NZ_CP044067.1"/>
</dbReference>
<dbReference type="InterPro" id="IPR002347">
    <property type="entry name" value="SDR_fam"/>
</dbReference>
<dbReference type="NCBIfam" id="NF005753">
    <property type="entry name" value="PRK07577.1"/>
    <property type="match status" value="1"/>
</dbReference>
<dbReference type="InterPro" id="IPR036291">
    <property type="entry name" value="NAD(P)-bd_dom_sf"/>
</dbReference>
<dbReference type="Proteomes" id="UP000322822">
    <property type="component" value="Chromosome 2"/>
</dbReference>
<dbReference type="PRINTS" id="PR00080">
    <property type="entry name" value="SDRFAMILY"/>
</dbReference>
<evidence type="ECO:0000256" key="2">
    <source>
        <dbReference type="ARBA" id="ARBA00023002"/>
    </source>
</evidence>
<evidence type="ECO:0000259" key="3">
    <source>
        <dbReference type="SMART" id="SM00822"/>
    </source>
</evidence>
<dbReference type="GO" id="GO:0016491">
    <property type="term" value="F:oxidoreductase activity"/>
    <property type="evidence" value="ECO:0007669"/>
    <property type="project" value="UniProtKB-KW"/>
</dbReference>
<dbReference type="EMBL" id="CP044067">
    <property type="protein sequence ID" value="QET05401.1"/>
    <property type="molecule type" value="Genomic_DNA"/>
</dbReference>
<gene>
    <name evidence="4" type="ORF">FOB72_25655</name>
</gene>
<dbReference type="PRINTS" id="PR00081">
    <property type="entry name" value="GDHRDH"/>
</dbReference>
<reference evidence="4 5" key="1">
    <citation type="submission" date="2019-09" db="EMBL/GenBank/DDBJ databases">
        <title>FDA dAtabase for Regulatory Grade micrObial Sequences (FDA-ARGOS): Supporting development and validation of Infectious Disease Dx tests.</title>
        <authorList>
            <person name="Sciortino C."/>
            <person name="Tallon L."/>
            <person name="Sadzewicz L."/>
            <person name="Vavikolanu K."/>
            <person name="Mehta A."/>
            <person name="Aluvathingal J."/>
            <person name="Nadendla S."/>
            <person name="Nandy P."/>
            <person name="Geyer C."/>
            <person name="Yan Y."/>
            <person name="Sichtig H."/>
        </authorList>
    </citation>
    <scope>NUCLEOTIDE SEQUENCE [LARGE SCALE GENOMIC DNA]</scope>
    <source>
        <strain evidence="4 5">FDAARGOS_664</strain>
    </source>
</reference>
<dbReference type="InterPro" id="IPR050259">
    <property type="entry name" value="SDR"/>
</dbReference>
<dbReference type="SUPFAM" id="SSF51735">
    <property type="entry name" value="NAD(P)-binding Rossmann-fold domains"/>
    <property type="match status" value="1"/>
</dbReference>
<dbReference type="Gene3D" id="3.40.50.720">
    <property type="entry name" value="NAD(P)-binding Rossmann-like Domain"/>
    <property type="match status" value="1"/>
</dbReference>
<dbReference type="OrthoDB" id="8665216at2"/>
<dbReference type="CDD" id="cd05233">
    <property type="entry name" value="SDR_c"/>
    <property type="match status" value="1"/>
</dbReference>